<evidence type="ECO:0000256" key="1">
    <source>
        <dbReference type="ARBA" id="ARBA00023172"/>
    </source>
</evidence>
<name>A0A1B0Z2A7_9PROT</name>
<dbReference type="Gene3D" id="1.10.443.10">
    <property type="entry name" value="Intergrase catalytic core"/>
    <property type="match status" value="1"/>
</dbReference>
<evidence type="ECO:0000313" key="3">
    <source>
        <dbReference type="EMBL" id="ANO58330.1"/>
    </source>
</evidence>
<dbReference type="EMBL" id="KT997875">
    <property type="protein sequence ID" value="ANO58366.1"/>
    <property type="molecule type" value="Genomic_DNA"/>
</dbReference>
<sequence length="547" mass="62823">MGTVQQHELNSEKQTTKPNRKSIPFTDLSIKNWKPKKDKDKIGFPRHNTTRGLNVLYRKKTNQKYWELTYYLKKSKRRISLGPFLPGVNGAEQIEGTMLILISTHKDLRRTHWLTDPAKTIKEKDQKVIGEDKIKEDLKKAIVPVNSVIEALCVAGFPKAKIKDEYLSAVSIRTHINKLIGNNKRTEHLSYEEDQNGNGKIVFKPGGPQSFPELFKRYPSGVEIVKSRTGEVSLYDTQTGRRPITELTNVVIDHYLRSKERTQGQQENILLAFQSLWTYACKMKVFGENVPNNPTSRRDGRIIILKNRNSKAPGRAFNNKIFKKTEIPTIIKGLVDLSGEFPFNSEALNMSCVSGRRQPEICKLRYDMITKDSEGNPIILMPGGITKMRTEAIINITPSVQLILDRLEKLLEGPFKAYRNVPYLFPTTRINKYLLDDPTYLNSDHTRIKNWDGCWRALEQLTGIEGSPKMFRKTKATYDEEILVKEYGKDKGQEYAIDLSDHKDKETAQKHYWKISDQKRKELADLSDKLFFISKVNTKGQSLGKSQ</sequence>
<dbReference type="AlphaFoldDB" id="A0A1B0Z2A7"/>
<feature type="region of interest" description="Disordered" evidence="2">
    <location>
        <begin position="1"/>
        <end position="24"/>
    </location>
</feature>
<dbReference type="InterPro" id="IPR013762">
    <property type="entry name" value="Integrase-like_cat_sf"/>
</dbReference>
<dbReference type="GO" id="GO:0006310">
    <property type="term" value="P:DNA recombination"/>
    <property type="evidence" value="ECO:0007669"/>
    <property type="project" value="UniProtKB-KW"/>
</dbReference>
<accession>A0A1B0Z2A7</accession>
<evidence type="ECO:0000256" key="2">
    <source>
        <dbReference type="SAM" id="MobiDB-lite"/>
    </source>
</evidence>
<protein>
    <submittedName>
        <fullName evidence="3">Uncharacterized protein</fullName>
    </submittedName>
</protein>
<dbReference type="GO" id="GO:0015074">
    <property type="term" value="P:DNA integration"/>
    <property type="evidence" value="ECO:0007669"/>
    <property type="project" value="InterPro"/>
</dbReference>
<dbReference type="GO" id="GO:0003677">
    <property type="term" value="F:DNA binding"/>
    <property type="evidence" value="ECO:0007669"/>
    <property type="project" value="InterPro"/>
</dbReference>
<dbReference type="SUPFAM" id="SSF56349">
    <property type="entry name" value="DNA breaking-rejoining enzymes"/>
    <property type="match status" value="1"/>
</dbReference>
<organism evidence="3">
    <name type="scientific">uncultured Alphaproteobacteria bacterium</name>
    <dbReference type="NCBI Taxonomy" id="91750"/>
    <lineage>
        <taxon>Bacteria</taxon>
        <taxon>Pseudomonadati</taxon>
        <taxon>Pseudomonadota</taxon>
        <taxon>Alphaproteobacteria</taxon>
        <taxon>environmental samples</taxon>
    </lineage>
</organism>
<reference evidence="3" key="1">
    <citation type="submission" date="2015-11" db="EMBL/GenBank/DDBJ databases">
        <title>Genomes of Abundant and Widespread Viruses from the Deep Ocean.</title>
        <authorList>
            <person name="Mizuno C.M."/>
            <person name="Ghai R."/>
            <person name="Saghai A."/>
            <person name="Lopez-Garcia P."/>
            <person name="Rodriguez-Valera F."/>
        </authorList>
    </citation>
    <scope>NUCLEOTIDE SEQUENCE</scope>
</reference>
<proteinExistence type="predicted"/>
<dbReference type="EMBL" id="KT997805">
    <property type="protein sequence ID" value="ANO58330.1"/>
    <property type="molecule type" value="Genomic_DNA"/>
</dbReference>
<keyword evidence="1" id="KW-0233">DNA recombination</keyword>
<dbReference type="InterPro" id="IPR011010">
    <property type="entry name" value="DNA_brk_join_enz"/>
</dbReference>